<evidence type="ECO:0000313" key="2">
    <source>
        <dbReference type="Proteomes" id="UP001485043"/>
    </source>
</evidence>
<reference evidence="1 2" key="1">
    <citation type="journal article" date="2024" name="Nat. Commun.">
        <title>Phylogenomics reveals the evolutionary origins of lichenization in chlorophyte algae.</title>
        <authorList>
            <person name="Puginier C."/>
            <person name="Libourel C."/>
            <person name="Otte J."/>
            <person name="Skaloud P."/>
            <person name="Haon M."/>
            <person name="Grisel S."/>
            <person name="Petersen M."/>
            <person name="Berrin J.G."/>
            <person name="Delaux P.M."/>
            <person name="Dal Grande F."/>
            <person name="Keller J."/>
        </authorList>
    </citation>
    <scope>NUCLEOTIDE SEQUENCE [LARGE SCALE GENOMIC DNA]</scope>
    <source>
        <strain evidence="1 2">SAG 2523</strain>
    </source>
</reference>
<protein>
    <submittedName>
        <fullName evidence="1">Uncharacterized protein</fullName>
    </submittedName>
</protein>
<organism evidence="1 2">
    <name type="scientific">Apatococcus fuscideae</name>
    <dbReference type="NCBI Taxonomy" id="2026836"/>
    <lineage>
        <taxon>Eukaryota</taxon>
        <taxon>Viridiplantae</taxon>
        <taxon>Chlorophyta</taxon>
        <taxon>core chlorophytes</taxon>
        <taxon>Trebouxiophyceae</taxon>
        <taxon>Chlorellales</taxon>
        <taxon>Chlorellaceae</taxon>
        <taxon>Apatococcus</taxon>
    </lineage>
</organism>
<evidence type="ECO:0000313" key="1">
    <source>
        <dbReference type="EMBL" id="KAK9832019.1"/>
    </source>
</evidence>
<accession>A0AAW1REF1</accession>
<keyword evidence="2" id="KW-1185">Reference proteome</keyword>
<comment type="caution">
    <text evidence="1">The sequence shown here is derived from an EMBL/GenBank/DDBJ whole genome shotgun (WGS) entry which is preliminary data.</text>
</comment>
<proteinExistence type="predicted"/>
<dbReference type="Proteomes" id="UP001485043">
    <property type="component" value="Unassembled WGS sequence"/>
</dbReference>
<name>A0AAW1REF1_9CHLO</name>
<sequence length="139" mass="15640">MVNLSAMLSGADWERLTRKAYSRSDHRCEVTGGVGSAWPVECQEVWEFDDKQHVLRLTGMTALAPEVHLAKHILQLQGQQRASALQTLQDINGWRPTDAEIYLESVAELARTRTKHKWLLDLAWLQGEGAQVPSTSKSM</sequence>
<dbReference type="AlphaFoldDB" id="A0AAW1REF1"/>
<dbReference type="EMBL" id="JALJOV010002264">
    <property type="protein sequence ID" value="KAK9832019.1"/>
    <property type="molecule type" value="Genomic_DNA"/>
</dbReference>
<gene>
    <name evidence="1" type="ORF">WJX84_004138</name>
</gene>